<evidence type="ECO:0000259" key="6">
    <source>
        <dbReference type="Pfam" id="PF12698"/>
    </source>
</evidence>
<keyword evidence="4 5" id="KW-0472">Membrane</keyword>
<evidence type="ECO:0000256" key="5">
    <source>
        <dbReference type="SAM" id="Phobius"/>
    </source>
</evidence>
<evidence type="ECO:0000313" key="7">
    <source>
        <dbReference type="EMBL" id="QPL04932.1"/>
    </source>
</evidence>
<keyword evidence="2 5" id="KW-0812">Transmembrane</keyword>
<feature type="transmembrane region" description="Helical" evidence="5">
    <location>
        <begin position="273"/>
        <end position="300"/>
    </location>
</feature>
<sequence>MSTRPSFRTTVAVIARREITARFLSKAFIISTVITVLLMLLGVVLGPRIGDLIVGGSTTVAAAPSEAAVLQHLPDVEVLAVDDAEAARQAVLDESAEAAVVPEADTPVGLRILALSEPPSALVRGLSVSPAVELLDPDAPNPAIRYLLPLGFALVWMSASLGFGMTIAQSVVEEKETRIVEILLASISSTALLTGKILGNSLAALVQILLIAGAVLLGLAINDEVLPAGDLVGPVLWFIPLFIIGFVMIASMFAAGAALVSRNEDLQSVLQPMIWLIMLPYFGVVGGGSNATFMTVLSYIPFSSPIALPVRMYLDDSVAWWEPVVSVALLIATTIAIIILGARVYDRGLLHTGKAMAWKEALAKAS</sequence>
<dbReference type="KEGG" id="arep:ID810_09290"/>
<dbReference type="PANTHER" id="PTHR43471">
    <property type="entry name" value="ABC TRANSPORTER PERMEASE"/>
    <property type="match status" value="1"/>
</dbReference>
<dbReference type="AlphaFoldDB" id="A0A7T0LJS2"/>
<evidence type="ECO:0000313" key="8">
    <source>
        <dbReference type="Proteomes" id="UP000594637"/>
    </source>
</evidence>
<proteinExistence type="predicted"/>
<feature type="domain" description="ABC-2 type transporter transmembrane" evidence="6">
    <location>
        <begin position="137"/>
        <end position="342"/>
    </location>
</feature>
<evidence type="ECO:0000256" key="2">
    <source>
        <dbReference type="ARBA" id="ARBA00022692"/>
    </source>
</evidence>
<dbReference type="InterPro" id="IPR013525">
    <property type="entry name" value="ABC2_TM"/>
</dbReference>
<dbReference type="Proteomes" id="UP000594637">
    <property type="component" value="Chromosome"/>
</dbReference>
<evidence type="ECO:0000256" key="4">
    <source>
        <dbReference type="ARBA" id="ARBA00023136"/>
    </source>
</evidence>
<name>A0A7T0LJS2_9ACTO</name>
<accession>A0A7T0LJS2</accession>
<comment type="subcellular location">
    <subcellularLocation>
        <location evidence="1">Membrane</location>
        <topology evidence="1">Multi-pass membrane protein</topology>
    </subcellularLocation>
</comment>
<evidence type="ECO:0000256" key="1">
    <source>
        <dbReference type="ARBA" id="ARBA00004141"/>
    </source>
</evidence>
<dbReference type="GO" id="GO:0016020">
    <property type="term" value="C:membrane"/>
    <property type="evidence" value="ECO:0007669"/>
    <property type="project" value="UniProtKB-SubCell"/>
</dbReference>
<dbReference type="RefSeq" id="WP_166855977.1">
    <property type="nucleotide sequence ID" value="NZ_CP063989.1"/>
</dbReference>
<protein>
    <submittedName>
        <fullName evidence="7">ABC transporter permease</fullName>
    </submittedName>
</protein>
<feature type="transmembrane region" description="Helical" evidence="5">
    <location>
        <begin position="236"/>
        <end position="261"/>
    </location>
</feature>
<feature type="transmembrane region" description="Helical" evidence="5">
    <location>
        <begin position="23"/>
        <end position="45"/>
    </location>
</feature>
<gene>
    <name evidence="7" type="ORF">ID810_09290</name>
</gene>
<feature type="transmembrane region" description="Helical" evidence="5">
    <location>
        <begin position="146"/>
        <end position="168"/>
    </location>
</feature>
<feature type="transmembrane region" description="Helical" evidence="5">
    <location>
        <begin position="320"/>
        <end position="342"/>
    </location>
</feature>
<keyword evidence="8" id="KW-1185">Reference proteome</keyword>
<keyword evidence="3 5" id="KW-1133">Transmembrane helix</keyword>
<dbReference type="Pfam" id="PF12698">
    <property type="entry name" value="ABC2_membrane_3"/>
    <property type="match status" value="1"/>
</dbReference>
<dbReference type="PANTHER" id="PTHR43471:SF3">
    <property type="entry name" value="ABC TRANSPORTER PERMEASE PROTEIN NATB"/>
    <property type="match status" value="1"/>
</dbReference>
<dbReference type="EMBL" id="CP063989">
    <property type="protein sequence ID" value="QPL04932.1"/>
    <property type="molecule type" value="Genomic_DNA"/>
</dbReference>
<evidence type="ECO:0000256" key="3">
    <source>
        <dbReference type="ARBA" id="ARBA00022989"/>
    </source>
</evidence>
<organism evidence="7 8">
    <name type="scientific">Actinomyces respiraculi</name>
    <dbReference type="NCBI Taxonomy" id="2744574"/>
    <lineage>
        <taxon>Bacteria</taxon>
        <taxon>Bacillati</taxon>
        <taxon>Actinomycetota</taxon>
        <taxon>Actinomycetes</taxon>
        <taxon>Actinomycetales</taxon>
        <taxon>Actinomycetaceae</taxon>
        <taxon>Actinomyces</taxon>
    </lineage>
</organism>
<feature type="transmembrane region" description="Helical" evidence="5">
    <location>
        <begin position="202"/>
        <end position="221"/>
    </location>
</feature>
<dbReference type="GO" id="GO:0140359">
    <property type="term" value="F:ABC-type transporter activity"/>
    <property type="evidence" value="ECO:0007669"/>
    <property type="project" value="InterPro"/>
</dbReference>
<reference evidence="7 8" key="1">
    <citation type="submission" date="2020-11" db="EMBL/GenBank/DDBJ databases">
        <title>Actinomyces sp. ZJ750.</title>
        <authorList>
            <person name="Zhou J."/>
        </authorList>
    </citation>
    <scope>NUCLEOTIDE SEQUENCE [LARGE SCALE GENOMIC DNA]</scope>
    <source>
        <strain evidence="7 8">ZJ750</strain>
    </source>
</reference>